<comment type="similarity">
    <text evidence="12">Belongs to the LpxC family.</text>
</comment>
<dbReference type="InterPro" id="IPR004463">
    <property type="entry name" value="UDP-acyl_GlcNac_deAcase"/>
</dbReference>
<dbReference type="GO" id="GO:0103117">
    <property type="term" value="F:UDP-3-O-acyl-N-acetylglucosamine deacetylase activity"/>
    <property type="evidence" value="ECO:0007669"/>
    <property type="project" value="UniProtKB-EC"/>
</dbReference>
<gene>
    <name evidence="12 13" type="primary">lpxC</name>
    <name evidence="13" type="ORF">K1J50_00065</name>
</gene>
<evidence type="ECO:0000256" key="9">
    <source>
        <dbReference type="ARBA" id="ARBA00022833"/>
    </source>
</evidence>
<dbReference type="EC" id="3.5.1.108" evidence="4 12"/>
<evidence type="ECO:0000256" key="3">
    <source>
        <dbReference type="ARBA" id="ARBA00005002"/>
    </source>
</evidence>
<dbReference type="EMBL" id="JAHZUY010000001">
    <property type="protein sequence ID" value="MBW8267878.1"/>
    <property type="molecule type" value="Genomic_DNA"/>
</dbReference>
<organism evidence="13 14">
    <name type="scientific">Caldovatus aquaticus</name>
    <dbReference type="NCBI Taxonomy" id="2865671"/>
    <lineage>
        <taxon>Bacteria</taxon>
        <taxon>Pseudomonadati</taxon>
        <taxon>Pseudomonadota</taxon>
        <taxon>Alphaproteobacteria</taxon>
        <taxon>Acetobacterales</taxon>
        <taxon>Roseomonadaceae</taxon>
        <taxon>Caldovatus</taxon>
    </lineage>
</organism>
<evidence type="ECO:0000256" key="2">
    <source>
        <dbReference type="ARBA" id="ARBA00002923"/>
    </source>
</evidence>
<dbReference type="HAMAP" id="MF_00388">
    <property type="entry name" value="LpxC"/>
    <property type="match status" value="1"/>
</dbReference>
<evidence type="ECO:0000313" key="14">
    <source>
        <dbReference type="Proteomes" id="UP001519924"/>
    </source>
</evidence>
<comment type="cofactor">
    <cofactor evidence="1 12">
        <name>Zn(2+)</name>
        <dbReference type="ChEBI" id="CHEBI:29105"/>
    </cofactor>
</comment>
<dbReference type="InterPro" id="IPR015870">
    <property type="entry name" value="UDP-acyl_N-AcGlcN_deAcase_N"/>
</dbReference>
<dbReference type="PANTHER" id="PTHR33694:SF1">
    <property type="entry name" value="UDP-3-O-ACYL-N-ACETYLGLUCOSAMINE DEACETYLASE 1, MITOCHONDRIAL-RELATED"/>
    <property type="match status" value="1"/>
</dbReference>
<keyword evidence="14" id="KW-1185">Reference proteome</keyword>
<keyword evidence="8 12" id="KW-0378">Hydrolase</keyword>
<evidence type="ECO:0000256" key="6">
    <source>
        <dbReference type="ARBA" id="ARBA00022556"/>
    </source>
</evidence>
<proteinExistence type="inferred from homology"/>
<evidence type="ECO:0000256" key="7">
    <source>
        <dbReference type="ARBA" id="ARBA00022723"/>
    </source>
</evidence>
<dbReference type="Proteomes" id="UP001519924">
    <property type="component" value="Unassembled WGS sequence"/>
</dbReference>
<evidence type="ECO:0000256" key="12">
    <source>
        <dbReference type="HAMAP-Rule" id="MF_00388"/>
    </source>
</evidence>
<keyword evidence="9 12" id="KW-0862">Zinc</keyword>
<dbReference type="PANTHER" id="PTHR33694">
    <property type="entry name" value="UDP-3-O-ACYL-N-ACETYLGLUCOSAMINE DEACETYLASE 1, MITOCHONDRIAL-RELATED"/>
    <property type="match status" value="1"/>
</dbReference>
<dbReference type="SUPFAM" id="SSF54211">
    <property type="entry name" value="Ribosomal protein S5 domain 2-like"/>
    <property type="match status" value="2"/>
</dbReference>
<feature type="binding site" evidence="12">
    <location>
        <position position="252"/>
    </location>
    <ligand>
        <name>Zn(2+)</name>
        <dbReference type="ChEBI" id="CHEBI:29105"/>
    </ligand>
</feature>
<evidence type="ECO:0000313" key="13">
    <source>
        <dbReference type="EMBL" id="MBW8267878.1"/>
    </source>
</evidence>
<feature type="binding site" evidence="12">
    <location>
        <position position="92"/>
    </location>
    <ligand>
        <name>Zn(2+)</name>
        <dbReference type="ChEBI" id="CHEBI:29105"/>
    </ligand>
</feature>
<dbReference type="InterPro" id="IPR020568">
    <property type="entry name" value="Ribosomal_Su5_D2-typ_SF"/>
</dbReference>
<evidence type="ECO:0000256" key="10">
    <source>
        <dbReference type="ARBA" id="ARBA00023098"/>
    </source>
</evidence>
<evidence type="ECO:0000256" key="1">
    <source>
        <dbReference type="ARBA" id="ARBA00001947"/>
    </source>
</evidence>
<evidence type="ECO:0000256" key="8">
    <source>
        <dbReference type="ARBA" id="ARBA00022801"/>
    </source>
</evidence>
<dbReference type="Gene3D" id="3.30.230.20">
    <property type="entry name" value="lpxc deacetylase, domain 1"/>
    <property type="match status" value="1"/>
</dbReference>
<reference evidence="13 14" key="1">
    <citation type="submission" date="2021-08" db="EMBL/GenBank/DDBJ databases">
        <title>Caldovatus sediminis gen. nov., sp. nov., a moderately thermophilic bacterium isolated from a hot spring.</title>
        <authorList>
            <person name="Hu C.-J."/>
            <person name="Li W.-J."/>
            <person name="Xian W.-D."/>
        </authorList>
    </citation>
    <scope>NUCLEOTIDE SEQUENCE [LARGE SCALE GENOMIC DNA]</scope>
    <source>
        <strain evidence="13 14">SYSU G05006</strain>
    </source>
</reference>
<name>A0ABS7EX81_9PROT</name>
<comment type="function">
    <text evidence="2 12">Catalyzes the hydrolysis of UDP-3-O-myristoyl-N-acetylglucosamine to form UDP-3-O-myristoylglucosamine and acetate, the committed step in lipid A biosynthesis.</text>
</comment>
<comment type="caution">
    <text evidence="13">The sequence shown here is derived from an EMBL/GenBank/DDBJ whole genome shotgun (WGS) entry which is preliminary data.</text>
</comment>
<accession>A0ABS7EX81</accession>
<feature type="binding site" evidence="12">
    <location>
        <position position="256"/>
    </location>
    <ligand>
        <name>Zn(2+)</name>
        <dbReference type="ChEBI" id="CHEBI:29105"/>
    </ligand>
</feature>
<comment type="catalytic activity">
    <reaction evidence="11 12">
        <text>a UDP-3-O-[(3R)-3-hydroxyacyl]-N-acetyl-alpha-D-glucosamine + H2O = a UDP-3-O-[(3R)-3-hydroxyacyl]-alpha-D-glucosamine + acetate</text>
        <dbReference type="Rhea" id="RHEA:67816"/>
        <dbReference type="ChEBI" id="CHEBI:15377"/>
        <dbReference type="ChEBI" id="CHEBI:30089"/>
        <dbReference type="ChEBI" id="CHEBI:137740"/>
        <dbReference type="ChEBI" id="CHEBI:173225"/>
        <dbReference type="EC" id="3.5.1.108"/>
    </reaction>
</comment>
<feature type="active site" description="Proton donor" evidence="12">
    <location>
        <position position="279"/>
    </location>
</feature>
<dbReference type="Pfam" id="PF03331">
    <property type="entry name" value="LpxC"/>
    <property type="match status" value="1"/>
</dbReference>
<dbReference type="InterPro" id="IPR011334">
    <property type="entry name" value="UDP-acyl_GlcNac_deAcase_C"/>
</dbReference>
<dbReference type="Gene3D" id="3.30.1700.10">
    <property type="entry name" value="lpxc deacetylase, domain 2"/>
    <property type="match status" value="1"/>
</dbReference>
<dbReference type="NCBIfam" id="TIGR00325">
    <property type="entry name" value="lpxC"/>
    <property type="match status" value="1"/>
</dbReference>
<evidence type="ECO:0000256" key="11">
    <source>
        <dbReference type="ARBA" id="ARBA00024535"/>
    </source>
</evidence>
<keyword evidence="7 12" id="KW-0479">Metal-binding</keyword>
<comment type="pathway">
    <text evidence="3 12">Glycolipid biosynthesis; lipid IV(A) biosynthesis; lipid IV(A) from (3R)-3-hydroxytetradecanoyl-[acyl-carrier-protein] and UDP-N-acetyl-alpha-D-glucosamine: step 2/6.</text>
</comment>
<keyword evidence="10 12" id="KW-0443">Lipid metabolism</keyword>
<evidence type="ECO:0000256" key="4">
    <source>
        <dbReference type="ARBA" id="ARBA00012745"/>
    </source>
</evidence>
<sequence length="339" mass="34765">MDGYLLAGAGQTARRRRTLKSSIGCVGTGLHTGRRVRLTLHPAAAGSGIRFRRADLGGIEIPARFDHVVDTRLCTALRAPGAPDARVGTVEHLMAAFVACGIDDAVAELDGPEVPILDGSAAPFVFLLDCAGSVATTLPQGAIEVLRPVRVEDGAGGWAELRPGPEPAFDAALEIDFPNTAIGRQSLALRLTPRAVRSVLAPARTFTLAEDVARLRAAGLAQGGSLANAVVVDGPLVLNPGGLRCPDEFVRHKLLDLVGDLALAGLPIRGRFAGYRSGHALNNRLLHALFAEAGAFRVVGGAEREPALAGAALPGPAMAENGGSAGTARLPAAAAPAVA</sequence>
<keyword evidence="6 12" id="KW-0441">Lipid A biosynthesis</keyword>
<keyword evidence="5 12" id="KW-0444">Lipid biosynthesis</keyword>
<dbReference type="RefSeq" id="WP_220115390.1">
    <property type="nucleotide sequence ID" value="NZ_JAHZUY010000001.1"/>
</dbReference>
<evidence type="ECO:0000256" key="5">
    <source>
        <dbReference type="ARBA" id="ARBA00022516"/>
    </source>
</evidence>
<protein>
    <recommendedName>
        <fullName evidence="4 12">UDP-3-O-acyl-N-acetylglucosamine deacetylase</fullName>
        <shortName evidence="12">UDP-3-O-acyl-GlcNAc deacetylase</shortName>
        <ecNumber evidence="4 12">3.5.1.108</ecNumber>
    </recommendedName>
    <alternativeName>
        <fullName evidence="12">UDP-3-O-[R-3-hydroxymyristoyl]-N-acetylglucosamine deacetylase</fullName>
    </alternativeName>
</protein>